<name>A0A9P1H0F1_9PEZI</name>
<dbReference type="AlphaFoldDB" id="A0A9P1H0F1"/>
<comment type="caution">
    <text evidence="4">The sequence shown here is derived from an EMBL/GenBank/DDBJ whole genome shotgun (WGS) entry which is preliminary data.</text>
</comment>
<dbReference type="Gene3D" id="3.90.245.10">
    <property type="entry name" value="Ribonucleoside hydrolase-like"/>
    <property type="match status" value="1"/>
</dbReference>
<dbReference type="OrthoDB" id="187522at2759"/>
<dbReference type="GO" id="GO:0016799">
    <property type="term" value="F:hydrolase activity, hydrolyzing N-glycosyl compounds"/>
    <property type="evidence" value="ECO:0007669"/>
    <property type="project" value="InterPro"/>
</dbReference>
<evidence type="ECO:0000313" key="5">
    <source>
        <dbReference type="Proteomes" id="UP000838763"/>
    </source>
</evidence>
<feature type="domain" description="Inosine/uridine-preferring nucleoside hydrolase" evidence="3">
    <location>
        <begin position="26"/>
        <end position="167"/>
    </location>
</feature>
<gene>
    <name evidence="4" type="ORF">PPNO1_LOCUS4017</name>
</gene>
<dbReference type="SUPFAM" id="SSF53590">
    <property type="entry name" value="Nucleoside hydrolase"/>
    <property type="match status" value="1"/>
</dbReference>
<dbReference type="EMBL" id="CALLCH030000011">
    <property type="protein sequence ID" value="CAI4214286.1"/>
    <property type="molecule type" value="Genomic_DNA"/>
</dbReference>
<organism evidence="4 5">
    <name type="scientific">Parascedosporium putredinis</name>
    <dbReference type="NCBI Taxonomy" id="1442378"/>
    <lineage>
        <taxon>Eukaryota</taxon>
        <taxon>Fungi</taxon>
        <taxon>Dikarya</taxon>
        <taxon>Ascomycota</taxon>
        <taxon>Pezizomycotina</taxon>
        <taxon>Sordariomycetes</taxon>
        <taxon>Hypocreomycetidae</taxon>
        <taxon>Microascales</taxon>
        <taxon>Microascaceae</taxon>
        <taxon>Parascedosporium</taxon>
    </lineage>
</organism>
<evidence type="ECO:0000259" key="3">
    <source>
        <dbReference type="Pfam" id="PF01156"/>
    </source>
</evidence>
<protein>
    <recommendedName>
        <fullName evidence="3">Inosine/uridine-preferring nucleoside hydrolase domain-containing protein</fullName>
    </recommendedName>
</protein>
<feature type="chain" id="PRO_5040341934" description="Inosine/uridine-preferring nucleoside hydrolase domain-containing protein" evidence="2">
    <location>
        <begin position="23"/>
        <end position="287"/>
    </location>
</feature>
<dbReference type="Proteomes" id="UP000838763">
    <property type="component" value="Unassembled WGS sequence"/>
</dbReference>
<sequence length="287" mass="31086">MGHLYTPLVLLWAMYGLIAARSARMVVIDTDLFSDVDDVGSLAIANVLHGCNVVNVTGIAINTHSKYGALAASVINTHFGNLDIPVAAIRPLSNHTFFDIYAFRSHGEYAAKLAHNWPRSINDSSMTPTPVSLYRRVLSSAEDNSVTIISLGFLTNLATLMDSHADAISPLMGRFELGKDVISGAGLASLAPSSSPIRAAYEWYVGRCSTLRESWDPITTLYGILGLEPHPELGIGKTFEYANDFGYNWVSPDGSNAWVNDSRVTNQHWLKLTDLTTNTSLAIASPG</sequence>
<comment type="similarity">
    <text evidence="1">Belongs to the IUNH family.</text>
</comment>
<evidence type="ECO:0000256" key="2">
    <source>
        <dbReference type="SAM" id="SignalP"/>
    </source>
</evidence>
<evidence type="ECO:0000313" key="4">
    <source>
        <dbReference type="EMBL" id="CAI4214286.1"/>
    </source>
</evidence>
<proteinExistence type="inferred from homology"/>
<dbReference type="PANTHER" id="PTHR43264">
    <property type="match status" value="1"/>
</dbReference>
<dbReference type="Pfam" id="PF01156">
    <property type="entry name" value="IU_nuc_hydro"/>
    <property type="match status" value="1"/>
</dbReference>
<reference evidence="4" key="1">
    <citation type="submission" date="2022-11" db="EMBL/GenBank/DDBJ databases">
        <authorList>
            <person name="Scott C."/>
            <person name="Bruce N."/>
        </authorList>
    </citation>
    <scope>NUCLEOTIDE SEQUENCE</scope>
</reference>
<keyword evidence="2" id="KW-0732">Signal</keyword>
<dbReference type="InterPro" id="IPR036452">
    <property type="entry name" value="Ribo_hydro-like"/>
</dbReference>
<feature type="signal peptide" evidence="2">
    <location>
        <begin position="1"/>
        <end position="22"/>
    </location>
</feature>
<accession>A0A9P1H0F1</accession>
<evidence type="ECO:0000256" key="1">
    <source>
        <dbReference type="ARBA" id="ARBA00009176"/>
    </source>
</evidence>
<dbReference type="PANTHER" id="PTHR43264:SF1">
    <property type="entry name" value="INOSINE_URIDINE-PREFERRING NUCLEOSIDE HYDROLASE DOMAIN-CONTAINING PROTEIN"/>
    <property type="match status" value="1"/>
</dbReference>
<keyword evidence="5" id="KW-1185">Reference proteome</keyword>
<dbReference type="InterPro" id="IPR001910">
    <property type="entry name" value="Inosine/uridine_hydrolase_dom"/>
</dbReference>